<keyword evidence="1" id="KW-0808">Transferase</keyword>
<accession>A0ABU0P5C5</accession>
<evidence type="ECO:0000313" key="1">
    <source>
        <dbReference type="EMBL" id="MDQ0642520.1"/>
    </source>
</evidence>
<dbReference type="Gene3D" id="3.40.50.300">
    <property type="entry name" value="P-loop containing nucleotide triphosphate hydrolases"/>
    <property type="match status" value="1"/>
</dbReference>
<dbReference type="InterPro" id="IPR027417">
    <property type="entry name" value="P-loop_NTPase"/>
</dbReference>
<keyword evidence="2" id="KW-1185">Reference proteome</keyword>
<comment type="caution">
    <text evidence="1">The sequence shown here is derived from an EMBL/GenBank/DDBJ whole genome shotgun (WGS) entry which is preliminary data.</text>
</comment>
<evidence type="ECO:0000313" key="2">
    <source>
        <dbReference type="Proteomes" id="UP001239085"/>
    </source>
</evidence>
<dbReference type="Proteomes" id="UP001239085">
    <property type="component" value="Unassembled WGS sequence"/>
</dbReference>
<sequence length="62" mass="6703">MADDTEAGISHRLDIYENETAPILDVYGERGIVDRIDGVGSLNEITERIFAALTARGLVVAV</sequence>
<protein>
    <submittedName>
        <fullName evidence="1">Adenylate kinase family enzyme</fullName>
    </submittedName>
</protein>
<keyword evidence="1" id="KW-0418">Kinase</keyword>
<organism evidence="1 2">
    <name type="scientific">Microbacterium murale</name>
    <dbReference type="NCBI Taxonomy" id="1081040"/>
    <lineage>
        <taxon>Bacteria</taxon>
        <taxon>Bacillati</taxon>
        <taxon>Actinomycetota</taxon>
        <taxon>Actinomycetes</taxon>
        <taxon>Micrococcales</taxon>
        <taxon>Microbacteriaceae</taxon>
        <taxon>Microbacterium</taxon>
    </lineage>
</organism>
<gene>
    <name evidence="1" type="ORF">QFZ46_000680</name>
</gene>
<name>A0ABU0P5C5_9MICO</name>
<proteinExistence type="predicted"/>
<dbReference type="GO" id="GO:0016301">
    <property type="term" value="F:kinase activity"/>
    <property type="evidence" value="ECO:0007669"/>
    <property type="project" value="UniProtKB-KW"/>
</dbReference>
<reference evidence="1 2" key="1">
    <citation type="submission" date="2023-07" db="EMBL/GenBank/DDBJ databases">
        <title>Comparative genomics of wheat-associated soil bacteria to identify genetic determinants of phenazine resistance.</title>
        <authorList>
            <person name="Mouncey N."/>
        </authorList>
    </citation>
    <scope>NUCLEOTIDE SEQUENCE [LARGE SCALE GENOMIC DNA]</scope>
    <source>
        <strain evidence="1 2">W2I7</strain>
    </source>
</reference>
<dbReference type="EMBL" id="JAUSXK010000001">
    <property type="protein sequence ID" value="MDQ0642520.1"/>
    <property type="molecule type" value="Genomic_DNA"/>
</dbReference>